<name>A0ABU6K4L7_9RHOO</name>
<dbReference type="EMBL" id="JAYXHS010000002">
    <property type="protein sequence ID" value="MEC5386738.1"/>
    <property type="molecule type" value="Genomic_DNA"/>
</dbReference>
<evidence type="ECO:0000313" key="1">
    <source>
        <dbReference type="EMBL" id="MEC5386738.1"/>
    </source>
</evidence>
<protein>
    <submittedName>
        <fullName evidence="1">Uncharacterized protein</fullName>
    </submittedName>
</protein>
<sequence length="98" mass="10867">MKFQSQVKVLGMKSSSGEFEGVKYDATKVYVETALDSSKGMASGFGCLEYSMGNSTEYAKYKHLEFPFMGMAEMEIITSGKQQKTVMHSVKPTDRVKA</sequence>
<dbReference type="RefSeq" id="WP_327599697.1">
    <property type="nucleotide sequence ID" value="NZ_JAYXHS010000002.1"/>
</dbReference>
<evidence type="ECO:0000313" key="2">
    <source>
        <dbReference type="Proteomes" id="UP001331561"/>
    </source>
</evidence>
<keyword evidence="2" id="KW-1185">Reference proteome</keyword>
<comment type="caution">
    <text evidence="1">The sequence shown here is derived from an EMBL/GenBank/DDBJ whole genome shotgun (WGS) entry which is preliminary data.</text>
</comment>
<dbReference type="Proteomes" id="UP001331561">
    <property type="component" value="Unassembled WGS sequence"/>
</dbReference>
<accession>A0ABU6K4L7</accession>
<reference evidence="1 2" key="1">
    <citation type="submission" date="2024-01" db="EMBL/GenBank/DDBJ databases">
        <title>Uliginosibacterium soil sp. nov.</title>
        <authorList>
            <person name="Lv Y."/>
        </authorList>
    </citation>
    <scope>NUCLEOTIDE SEQUENCE [LARGE SCALE GENOMIC DNA]</scope>
    <source>
        <strain evidence="1 2">H3</strain>
    </source>
</reference>
<proteinExistence type="predicted"/>
<organism evidence="1 2">
    <name type="scientific">Uliginosibacterium silvisoli</name>
    <dbReference type="NCBI Taxonomy" id="3114758"/>
    <lineage>
        <taxon>Bacteria</taxon>
        <taxon>Pseudomonadati</taxon>
        <taxon>Pseudomonadota</taxon>
        <taxon>Betaproteobacteria</taxon>
        <taxon>Rhodocyclales</taxon>
        <taxon>Zoogloeaceae</taxon>
        <taxon>Uliginosibacterium</taxon>
    </lineage>
</organism>
<gene>
    <name evidence="1" type="ORF">VVD49_13470</name>
</gene>